<evidence type="ECO:0000256" key="1">
    <source>
        <dbReference type="ARBA" id="ARBA00005622"/>
    </source>
</evidence>
<dbReference type="InterPro" id="IPR000801">
    <property type="entry name" value="Esterase-like"/>
</dbReference>
<dbReference type="PANTHER" id="PTHR10061:SF0">
    <property type="entry name" value="S-FORMYLGLUTATHIONE HYDROLASE"/>
    <property type="match status" value="1"/>
</dbReference>
<dbReference type="PANTHER" id="PTHR10061">
    <property type="entry name" value="S-FORMYLGLUTATHIONE HYDROLASE"/>
    <property type="match status" value="1"/>
</dbReference>
<dbReference type="EMBL" id="KE346372">
    <property type="protein sequence ID" value="KJE96800.1"/>
    <property type="molecule type" value="Genomic_DNA"/>
</dbReference>
<feature type="active site" description="Charge relay system" evidence="6">
    <location>
        <position position="266"/>
    </location>
</feature>
<feature type="active site" description="Charge relay system" evidence="6">
    <location>
        <position position="300"/>
    </location>
</feature>
<dbReference type="OrthoDB" id="420518at2759"/>
<dbReference type="GO" id="GO:0005829">
    <property type="term" value="C:cytosol"/>
    <property type="evidence" value="ECO:0007669"/>
    <property type="project" value="TreeGrafter"/>
</dbReference>
<keyword evidence="4 7" id="KW-0719">Serine esterase</keyword>
<sequence>MSSSDAAASSSDANATAMQIDAATEAAPPTPTITEVSSAKCFGGVVKQFKHRSAVLDCDMTFVVFLPAAARVIDVANKERNPQDVPALYWLSGLTCNDQNFITKAGAQRAAAKHDIILVCPDTSPRGCNIPGETDSWDFGAGAGFYVDATEDKWSKHYNMYTYITAELQAIVEENFNVNPERQSIFGHSMGGHGALICALKNPGMYKSVSAFAPICHPTQCPWGTKAFSGYLGADKETWKEWDATLLTESYNGPRMEVLIDQGTDDKWYNEKQLQPEPFVAACAQNGIAVLLRKQAGYDHGYYFIATFIDSHIEHHARFLKN</sequence>
<reference evidence="9" key="1">
    <citation type="submission" date="2011-02" db="EMBL/GenBank/DDBJ databases">
        <title>The Genome Sequence of Capsaspora owczarzaki ATCC 30864.</title>
        <authorList>
            <person name="Russ C."/>
            <person name="Cuomo C."/>
            <person name="Burger G."/>
            <person name="Gray M.W."/>
            <person name="Holland P.W.H."/>
            <person name="King N."/>
            <person name="Lang F.B.F."/>
            <person name="Roger A.J."/>
            <person name="Ruiz-Trillo I."/>
            <person name="Young S.K."/>
            <person name="Zeng Q."/>
            <person name="Gargeya S."/>
            <person name="Alvarado L."/>
            <person name="Berlin A."/>
            <person name="Chapman S.B."/>
            <person name="Chen Z."/>
            <person name="Freedman E."/>
            <person name="Gellesch M."/>
            <person name="Goldberg J."/>
            <person name="Griggs A."/>
            <person name="Gujja S."/>
            <person name="Heilman E."/>
            <person name="Heiman D."/>
            <person name="Howarth C."/>
            <person name="Mehta T."/>
            <person name="Neiman D."/>
            <person name="Pearson M."/>
            <person name="Roberts A."/>
            <person name="Saif S."/>
            <person name="Shea T."/>
            <person name="Shenoy N."/>
            <person name="Sisk P."/>
            <person name="Stolte C."/>
            <person name="Sykes S."/>
            <person name="White J."/>
            <person name="Yandava C."/>
            <person name="Haas B."/>
            <person name="Nusbaum C."/>
            <person name="Birren B."/>
        </authorList>
    </citation>
    <scope>NUCLEOTIDE SEQUENCE</scope>
    <source>
        <strain evidence="9">ATCC 30864</strain>
    </source>
</reference>
<keyword evidence="5 7" id="KW-0378">Hydrolase</keyword>
<evidence type="ECO:0000256" key="6">
    <source>
        <dbReference type="PIRSR" id="PIRSR614186-1"/>
    </source>
</evidence>
<comment type="subcellular location">
    <subcellularLocation>
        <location evidence="7">Cytoplasm</location>
    </subcellularLocation>
</comment>
<dbReference type="GO" id="GO:0018738">
    <property type="term" value="F:S-formylglutathione hydrolase activity"/>
    <property type="evidence" value="ECO:0007669"/>
    <property type="project" value="UniProtKB-EC"/>
</dbReference>
<dbReference type="PhylomeDB" id="A0A0D2WVC7"/>
<dbReference type="OMA" id="PSDCPWG"/>
<dbReference type="SUPFAM" id="SSF53474">
    <property type="entry name" value="alpha/beta-Hydrolases"/>
    <property type="match status" value="1"/>
</dbReference>
<comment type="similarity">
    <text evidence="1 7">Belongs to the esterase D family.</text>
</comment>
<proteinExistence type="inferred from homology"/>
<name>A0A0D2WVC7_CAPO3</name>
<dbReference type="InterPro" id="IPR014186">
    <property type="entry name" value="S-formylglutathione_hydrol"/>
</dbReference>
<dbReference type="FunFam" id="3.40.50.1820:FF:000002">
    <property type="entry name" value="S-formylglutathione hydrolase"/>
    <property type="match status" value="1"/>
</dbReference>
<organism evidence="8 9">
    <name type="scientific">Capsaspora owczarzaki (strain ATCC 30864)</name>
    <dbReference type="NCBI Taxonomy" id="595528"/>
    <lineage>
        <taxon>Eukaryota</taxon>
        <taxon>Filasterea</taxon>
        <taxon>Capsaspora</taxon>
    </lineage>
</organism>
<evidence type="ECO:0000313" key="9">
    <source>
        <dbReference type="Proteomes" id="UP000008743"/>
    </source>
</evidence>
<dbReference type="GO" id="GO:0052689">
    <property type="term" value="F:carboxylic ester hydrolase activity"/>
    <property type="evidence" value="ECO:0007669"/>
    <property type="project" value="UniProtKB-KW"/>
</dbReference>
<dbReference type="GO" id="GO:0046294">
    <property type="term" value="P:formaldehyde catabolic process"/>
    <property type="evidence" value="ECO:0007669"/>
    <property type="project" value="InterPro"/>
</dbReference>
<feature type="active site" description="Charge relay system" evidence="6">
    <location>
        <position position="189"/>
    </location>
</feature>
<keyword evidence="9" id="KW-1185">Reference proteome</keyword>
<dbReference type="InParanoid" id="A0A0D2WVC7"/>
<dbReference type="AlphaFoldDB" id="A0A0D2WVC7"/>
<accession>A0A0D2WVC7</accession>
<evidence type="ECO:0000256" key="2">
    <source>
        <dbReference type="ARBA" id="ARBA00012479"/>
    </source>
</evidence>
<evidence type="ECO:0000256" key="3">
    <source>
        <dbReference type="ARBA" id="ARBA00016774"/>
    </source>
</evidence>
<dbReference type="STRING" id="595528.A0A0D2WVC7"/>
<evidence type="ECO:0000256" key="7">
    <source>
        <dbReference type="RuleBase" id="RU363068"/>
    </source>
</evidence>
<dbReference type="NCBIfam" id="TIGR02821">
    <property type="entry name" value="fghA_ester_D"/>
    <property type="match status" value="1"/>
</dbReference>
<evidence type="ECO:0000313" key="8">
    <source>
        <dbReference type="EMBL" id="KJE96800.1"/>
    </source>
</evidence>
<comment type="catalytic activity">
    <reaction evidence="7">
        <text>S-formylglutathione + H2O = formate + glutathione + H(+)</text>
        <dbReference type="Rhea" id="RHEA:14961"/>
        <dbReference type="ChEBI" id="CHEBI:15377"/>
        <dbReference type="ChEBI" id="CHEBI:15378"/>
        <dbReference type="ChEBI" id="CHEBI:15740"/>
        <dbReference type="ChEBI" id="CHEBI:57688"/>
        <dbReference type="ChEBI" id="CHEBI:57925"/>
        <dbReference type="EC" id="3.1.2.12"/>
    </reaction>
</comment>
<evidence type="ECO:0000256" key="4">
    <source>
        <dbReference type="ARBA" id="ARBA00022487"/>
    </source>
</evidence>
<comment type="function">
    <text evidence="7">Serine hydrolase involved in the detoxification of formaldehyde.</text>
</comment>
<dbReference type="EC" id="3.1.2.12" evidence="2 7"/>
<protein>
    <recommendedName>
        <fullName evidence="3 7">S-formylglutathione hydrolase</fullName>
        <ecNumber evidence="2 7">3.1.2.12</ecNumber>
    </recommendedName>
</protein>
<gene>
    <name evidence="8" type="ORF">CAOG_007070</name>
</gene>
<dbReference type="Pfam" id="PF00756">
    <property type="entry name" value="Esterase"/>
    <property type="match status" value="1"/>
</dbReference>
<dbReference type="RefSeq" id="XP_004343794.1">
    <property type="nucleotide sequence ID" value="XM_004343744.2"/>
</dbReference>
<evidence type="ECO:0000256" key="5">
    <source>
        <dbReference type="ARBA" id="ARBA00022801"/>
    </source>
</evidence>
<dbReference type="Gene3D" id="3.40.50.1820">
    <property type="entry name" value="alpha/beta hydrolase"/>
    <property type="match status" value="1"/>
</dbReference>
<dbReference type="eggNOG" id="KOG3101">
    <property type="taxonomic scope" value="Eukaryota"/>
</dbReference>
<keyword evidence="7" id="KW-0963">Cytoplasm</keyword>
<dbReference type="Proteomes" id="UP000008743">
    <property type="component" value="Unassembled WGS sequence"/>
</dbReference>
<dbReference type="InterPro" id="IPR029058">
    <property type="entry name" value="AB_hydrolase_fold"/>
</dbReference>